<reference evidence="2 3" key="1">
    <citation type="journal article" date="2012" name="J. Bacteriol.">
        <title>Draft Genome Sequence of the Extremely Halophilic Archaeon Halogranum salarium B-1T.</title>
        <authorList>
            <person name="Kim K.K."/>
            <person name="Lee K.C."/>
            <person name="Lee J.S."/>
        </authorList>
    </citation>
    <scope>NUCLEOTIDE SEQUENCE [LARGE SCALE GENOMIC DNA]</scope>
    <source>
        <strain evidence="2 3">B-1</strain>
    </source>
</reference>
<protein>
    <submittedName>
        <fullName evidence="2">Uncharacterized protein</fullName>
    </submittedName>
</protein>
<gene>
    <name evidence="2" type="ORF">HSB1_23470</name>
</gene>
<feature type="compositionally biased region" description="Basic and acidic residues" evidence="1">
    <location>
        <begin position="16"/>
        <end position="25"/>
    </location>
</feature>
<comment type="caution">
    <text evidence="2">The sequence shown here is derived from an EMBL/GenBank/DDBJ whole genome shotgun (WGS) entry which is preliminary data.</text>
</comment>
<organism evidence="2 3">
    <name type="scientific">Halogranum salarium B-1</name>
    <dbReference type="NCBI Taxonomy" id="1210908"/>
    <lineage>
        <taxon>Archaea</taxon>
        <taxon>Methanobacteriati</taxon>
        <taxon>Methanobacteriota</taxon>
        <taxon>Stenosarchaea group</taxon>
        <taxon>Halobacteria</taxon>
        <taxon>Halobacteriales</taxon>
        <taxon>Haloferacaceae</taxon>
    </lineage>
</organism>
<evidence type="ECO:0000313" key="3">
    <source>
        <dbReference type="Proteomes" id="UP000007813"/>
    </source>
</evidence>
<evidence type="ECO:0000313" key="2">
    <source>
        <dbReference type="EMBL" id="EJN58926.1"/>
    </source>
</evidence>
<dbReference type="EMBL" id="ALJD01000006">
    <property type="protein sequence ID" value="EJN58926.1"/>
    <property type="molecule type" value="Genomic_DNA"/>
</dbReference>
<feature type="region of interest" description="Disordered" evidence="1">
    <location>
        <begin position="1"/>
        <end position="47"/>
    </location>
</feature>
<dbReference type="AlphaFoldDB" id="J3JF54"/>
<evidence type="ECO:0000256" key="1">
    <source>
        <dbReference type="SAM" id="MobiDB-lite"/>
    </source>
</evidence>
<sequence length="47" mass="5239">MRQDRRTESVSPVRSTDSERCDRAGSSHRSPSQSQYDVEVTSVPLAS</sequence>
<feature type="compositionally biased region" description="Polar residues" evidence="1">
    <location>
        <begin position="27"/>
        <end position="36"/>
    </location>
</feature>
<proteinExistence type="predicted"/>
<accession>J3JF54</accession>
<dbReference type="Proteomes" id="UP000007813">
    <property type="component" value="Unassembled WGS sequence"/>
</dbReference>
<name>J3JF54_9EURY</name>